<gene>
    <name evidence="2" type="ORF">EZS28_040489</name>
</gene>
<evidence type="ECO:0000313" key="2">
    <source>
        <dbReference type="EMBL" id="KAA6363984.1"/>
    </source>
</evidence>
<comment type="caution">
    <text evidence="2">The sequence shown here is derived from an EMBL/GenBank/DDBJ whole genome shotgun (WGS) entry which is preliminary data.</text>
</comment>
<feature type="transmembrane region" description="Helical" evidence="1">
    <location>
        <begin position="82"/>
        <end position="103"/>
    </location>
</feature>
<keyword evidence="1" id="KW-0472">Membrane</keyword>
<accession>A0A5J4U0L6</accession>
<sequence>MQKGKNQVGYQSIANVTNIDLMFANDIIVQINPPPSPILLAGQLDDQVHKTYVVAVGIVVVLGLPSILTNRIAQLLQATPFLFFKLIMSGFSGGIIVQARYVLFTGQLQAPTALIADTGISINIPQCRFPSALLSSGDTVTELAVYQSVIEFDAIIAYSLAYIEVSHNFYESLHIAIQLNGPHAVEKPNQNLMCSLVLYGYYDAAVAPDSIDTIQSLVQSP</sequence>
<proteinExistence type="predicted"/>
<feature type="non-terminal residue" evidence="2">
    <location>
        <position position="221"/>
    </location>
</feature>
<protein>
    <submittedName>
        <fullName evidence="2">Uncharacterized protein</fullName>
    </submittedName>
</protein>
<dbReference type="AlphaFoldDB" id="A0A5J4U0L6"/>
<dbReference type="Proteomes" id="UP000324800">
    <property type="component" value="Unassembled WGS sequence"/>
</dbReference>
<dbReference type="EMBL" id="SNRW01022215">
    <property type="protein sequence ID" value="KAA6363984.1"/>
    <property type="molecule type" value="Genomic_DNA"/>
</dbReference>
<reference evidence="2 3" key="1">
    <citation type="submission" date="2019-03" db="EMBL/GenBank/DDBJ databases">
        <title>Single cell metagenomics reveals metabolic interactions within the superorganism composed of flagellate Streblomastix strix and complex community of Bacteroidetes bacteria on its surface.</title>
        <authorList>
            <person name="Treitli S.C."/>
            <person name="Kolisko M."/>
            <person name="Husnik F."/>
            <person name="Keeling P."/>
            <person name="Hampl V."/>
        </authorList>
    </citation>
    <scope>NUCLEOTIDE SEQUENCE [LARGE SCALE GENOMIC DNA]</scope>
    <source>
        <strain evidence="2">ST1C</strain>
    </source>
</reference>
<feature type="transmembrane region" description="Helical" evidence="1">
    <location>
        <begin position="52"/>
        <end position="70"/>
    </location>
</feature>
<name>A0A5J4U0L6_9EUKA</name>
<evidence type="ECO:0000256" key="1">
    <source>
        <dbReference type="SAM" id="Phobius"/>
    </source>
</evidence>
<keyword evidence="1" id="KW-0812">Transmembrane</keyword>
<evidence type="ECO:0000313" key="3">
    <source>
        <dbReference type="Proteomes" id="UP000324800"/>
    </source>
</evidence>
<keyword evidence="1" id="KW-1133">Transmembrane helix</keyword>
<organism evidence="2 3">
    <name type="scientific">Streblomastix strix</name>
    <dbReference type="NCBI Taxonomy" id="222440"/>
    <lineage>
        <taxon>Eukaryota</taxon>
        <taxon>Metamonada</taxon>
        <taxon>Preaxostyla</taxon>
        <taxon>Oxymonadida</taxon>
        <taxon>Streblomastigidae</taxon>
        <taxon>Streblomastix</taxon>
    </lineage>
</organism>